<dbReference type="EMBL" id="LAYJ01000033">
    <property type="protein sequence ID" value="KKI52188.1"/>
    <property type="molecule type" value="Genomic_DNA"/>
</dbReference>
<name>A0A0M2NJ42_9FIRM</name>
<dbReference type="Proteomes" id="UP000034076">
    <property type="component" value="Unassembled WGS sequence"/>
</dbReference>
<dbReference type="AlphaFoldDB" id="A0A0M2NJ42"/>
<sequence length="495" mass="57875">MPKQSVTPLAYLMDMLYIQGTQLAKMVHVDRTIISRWKNGRAELNMKSAYFEDVVEAILDINEEQGIQTLERFFSSINHSKVEERETLKKGVSAWLVSKDFKKKYVEEDNGNCLYSAAYKIYKGPSGKKDALQHILSIANSLPPGDILWGYDADSHIFYTKSKEAPMSQRQFINAAKRGDEIITMLYMNRPAEQIENMFEYWLPVFLSPKSQAYYTYDTDIPFYEYVYGIKGKYVMIGANHDNVRANLYSAVYDDPMTVTQFDHFLEQHLQKFEPLMSHMQDKDLCEDFKKDEIAEYLKKDMNQYVIVDSSPFLTYSKETIEQVIFNYELNSSEERKIMRFYKNCMASNKRFLTEKSMTRVIFSMDHIQELITTDTVDAPVFASLLGRPIRIDSKCIARDLRAFFLAVKENPNVEIAVRPFGNTSFIPNLNLWTKENTVAYFYPSDDASVRVMTNEFSSVNAFYSMVDKYWNQLPYECKQRDWVYDQVKRLVEKV</sequence>
<comment type="caution">
    <text evidence="1">The sequence shown here is derived from an EMBL/GenBank/DDBJ whole genome shotgun (WGS) entry which is preliminary data.</text>
</comment>
<proteinExistence type="predicted"/>
<gene>
    <name evidence="1" type="ORF">CHK_0296</name>
</gene>
<keyword evidence="2" id="KW-1185">Reference proteome</keyword>
<accession>A0A0M2NJ42</accession>
<organism evidence="1 2">
    <name type="scientific">Christensenella hongkongensis</name>
    <dbReference type="NCBI Taxonomy" id="270498"/>
    <lineage>
        <taxon>Bacteria</taxon>
        <taxon>Bacillati</taxon>
        <taxon>Bacillota</taxon>
        <taxon>Clostridia</taxon>
        <taxon>Christensenellales</taxon>
        <taxon>Christensenellaceae</taxon>
        <taxon>Christensenella</taxon>
    </lineage>
</organism>
<dbReference type="STRING" id="270498.CHK_0296"/>
<evidence type="ECO:0000313" key="2">
    <source>
        <dbReference type="Proteomes" id="UP000034076"/>
    </source>
</evidence>
<evidence type="ECO:0000313" key="1">
    <source>
        <dbReference type="EMBL" id="KKI52188.1"/>
    </source>
</evidence>
<dbReference type="RefSeq" id="WP_046442206.1">
    <property type="nucleotide sequence ID" value="NZ_CAUERS010000072.1"/>
</dbReference>
<reference evidence="1 2" key="1">
    <citation type="submission" date="2015-04" db="EMBL/GenBank/DDBJ databases">
        <title>Draft genome sequence of bacteremic isolate Catabacter hongkongensis type strain HKU16T.</title>
        <authorList>
            <person name="Lau S.K."/>
            <person name="Teng J.L."/>
            <person name="Huang Y."/>
            <person name="Curreem S.O."/>
            <person name="Tsui S.K."/>
            <person name="Woo P.C."/>
        </authorList>
    </citation>
    <scope>NUCLEOTIDE SEQUENCE [LARGE SCALE GENOMIC DNA]</scope>
    <source>
        <strain evidence="1 2">HKU16</strain>
    </source>
</reference>
<dbReference type="PATRIC" id="fig|270498.16.peg.2904"/>
<protein>
    <submittedName>
        <fullName evidence="1">Uncharacterized protein</fullName>
    </submittedName>
</protein>
<dbReference type="OrthoDB" id="2085528at2"/>